<dbReference type="InterPro" id="IPR027417">
    <property type="entry name" value="P-loop_NTPase"/>
</dbReference>
<dbReference type="Proteomes" id="UP001059836">
    <property type="component" value="Chromosome"/>
</dbReference>
<keyword evidence="2" id="KW-0067">ATP-binding</keyword>
<dbReference type="EMBL" id="CP045809">
    <property type="protein sequence ID" value="QHN33942.1"/>
    <property type="molecule type" value="Genomic_DNA"/>
</dbReference>
<evidence type="ECO:0000256" key="2">
    <source>
        <dbReference type="ARBA" id="ARBA00022840"/>
    </source>
</evidence>
<keyword evidence="5" id="KW-0804">Transcription</keyword>
<keyword evidence="1" id="KW-0547">Nucleotide-binding</keyword>
<dbReference type="InterPro" id="IPR003018">
    <property type="entry name" value="GAF"/>
</dbReference>
<evidence type="ECO:0000256" key="5">
    <source>
        <dbReference type="ARBA" id="ARBA00023163"/>
    </source>
</evidence>
<dbReference type="Pfam" id="PF01590">
    <property type="entry name" value="GAF"/>
    <property type="match status" value="1"/>
</dbReference>
<protein>
    <submittedName>
        <fullName evidence="7">GAF domain-containing protein</fullName>
    </submittedName>
</protein>
<dbReference type="InterPro" id="IPR009057">
    <property type="entry name" value="Homeodomain-like_sf"/>
</dbReference>
<dbReference type="PANTHER" id="PTHR32071">
    <property type="entry name" value="TRANSCRIPTIONAL REGULATORY PROTEIN"/>
    <property type="match status" value="1"/>
</dbReference>
<evidence type="ECO:0000256" key="3">
    <source>
        <dbReference type="ARBA" id="ARBA00023015"/>
    </source>
</evidence>
<accession>A0ABX6IDI9</accession>
<keyword evidence="4" id="KW-0238">DNA-binding</keyword>
<organism evidence="7 8">
    <name type="scientific">Gordonia pseudamarae</name>
    <dbReference type="NCBI Taxonomy" id="2831662"/>
    <lineage>
        <taxon>Bacteria</taxon>
        <taxon>Bacillati</taxon>
        <taxon>Actinomycetota</taxon>
        <taxon>Actinomycetes</taxon>
        <taxon>Mycobacteriales</taxon>
        <taxon>Gordoniaceae</taxon>
        <taxon>Gordonia</taxon>
    </lineage>
</organism>
<evidence type="ECO:0000256" key="1">
    <source>
        <dbReference type="ARBA" id="ARBA00022741"/>
    </source>
</evidence>
<sequence length="615" mass="66683">MPNTDNRLLRVAAARADFLESGSQGAAGVGDIVVASWERSHAAGVDVAAAHSTFTDGIDTGSLLVRCARPVLEQLTSDTVDMPLVIALTDSHARVVQRVDASVAVGRLLERVDFAPGFTYAESTMGTNGVGTVFEAGQPVSVVGPEHFTEHLQQFACTGAPIIDPMTRRIEGVLDISTLSHTWSPIMHALVKSAAKDIAQNLLLDRSQAQQAIFATYLRESVRTTKNAVFAFGGSVFMANDIAQAWFDTAQQKVLREHAAFLMTRKDRISDTVPLGDGRHVHITGTRIMTGADVAGMVVIAEIVAGRRAGMSVDFADHHLPEIGVTTQATSSIIDDLSRPRETIVSGRSPAWLSACRELRTALAEHTPTIVVGETGAGKFTLVTELFHALFDDARSISVDAEEFAAHYDSAEVEKLINPGSAPTLYILRNIDQCTTDAAEQAERFLTTLDGVDGPVWYIATLSDSALDSDLPFRQMLGHFGASVNIPPLRFRTDDIDQVTASLLRLLAPERKVRISPEARRVINRYSWPRNVSQLHEALVHALRRRPVGEIQASDLPGYCQSFAQRTLTPVESAERDLIVSALRANDGNRSAAAEQLGMARSSLYRKLRTYGIAG</sequence>
<dbReference type="PROSITE" id="PS50045">
    <property type="entry name" value="SIGMA54_INTERACT_4"/>
    <property type="match status" value="1"/>
</dbReference>
<dbReference type="InterPro" id="IPR029016">
    <property type="entry name" value="GAF-like_dom_sf"/>
</dbReference>
<dbReference type="Gene3D" id="1.10.10.60">
    <property type="entry name" value="Homeodomain-like"/>
    <property type="match status" value="1"/>
</dbReference>
<dbReference type="InterPro" id="IPR002078">
    <property type="entry name" value="Sigma_54_int"/>
</dbReference>
<proteinExistence type="predicted"/>
<keyword evidence="3" id="KW-0805">Transcription regulation</keyword>
<dbReference type="Pfam" id="PF02954">
    <property type="entry name" value="HTH_8"/>
    <property type="match status" value="1"/>
</dbReference>
<evidence type="ECO:0000313" key="8">
    <source>
        <dbReference type="Proteomes" id="UP001059836"/>
    </source>
</evidence>
<dbReference type="InterPro" id="IPR058031">
    <property type="entry name" value="AAA_lid_NorR"/>
</dbReference>
<gene>
    <name evidence="7" type="ORF">GII31_02490</name>
</gene>
<dbReference type="Gene3D" id="1.10.8.60">
    <property type="match status" value="1"/>
</dbReference>
<dbReference type="SUPFAM" id="SSF46689">
    <property type="entry name" value="Homeodomain-like"/>
    <property type="match status" value="1"/>
</dbReference>
<evidence type="ECO:0000313" key="7">
    <source>
        <dbReference type="EMBL" id="QHN33942.1"/>
    </source>
</evidence>
<evidence type="ECO:0000259" key="6">
    <source>
        <dbReference type="PROSITE" id="PS50045"/>
    </source>
</evidence>
<reference evidence="7" key="1">
    <citation type="journal article" date="2021" name="Nat. Microbiol.">
        <title>Cocultivation of an ultrasmall environmental parasitic bacterium with lytic ability against bacteria associated with wastewater foams.</title>
        <authorList>
            <person name="Batinovic S."/>
            <person name="Rose J.J.A."/>
            <person name="Ratcliffe J."/>
            <person name="Seviour R.J."/>
            <person name="Petrovski S."/>
        </authorList>
    </citation>
    <scope>NUCLEOTIDE SEQUENCE</scope>
    <source>
        <strain evidence="7">CON9</strain>
    </source>
</reference>
<dbReference type="InterPro" id="IPR002197">
    <property type="entry name" value="HTH_Fis"/>
</dbReference>
<dbReference type="Gene3D" id="3.30.450.40">
    <property type="match status" value="1"/>
</dbReference>
<dbReference type="PANTHER" id="PTHR32071:SF122">
    <property type="entry name" value="SIGMA FACTOR"/>
    <property type="match status" value="1"/>
</dbReference>
<feature type="domain" description="Sigma-54 factor interaction" evidence="6">
    <location>
        <begin position="483"/>
        <end position="544"/>
    </location>
</feature>
<keyword evidence="8" id="KW-1185">Reference proteome</keyword>
<dbReference type="SUPFAM" id="SSF52540">
    <property type="entry name" value="P-loop containing nucleoside triphosphate hydrolases"/>
    <property type="match status" value="1"/>
</dbReference>
<evidence type="ECO:0000256" key="4">
    <source>
        <dbReference type="ARBA" id="ARBA00023125"/>
    </source>
</evidence>
<dbReference type="Pfam" id="PF25601">
    <property type="entry name" value="AAA_lid_14"/>
    <property type="match status" value="1"/>
</dbReference>
<dbReference type="PRINTS" id="PR01590">
    <property type="entry name" value="HTHFIS"/>
</dbReference>
<name>A0ABX6IDI9_9ACTN</name>
<dbReference type="RefSeq" id="WP_213246499.1">
    <property type="nucleotide sequence ID" value="NZ_CP045806.1"/>
</dbReference>